<keyword evidence="7" id="KW-0560">Oxidoreductase</keyword>
<dbReference type="Proteomes" id="UP000255106">
    <property type="component" value="Unassembled WGS sequence"/>
</dbReference>
<dbReference type="EMBL" id="UGJB01000004">
    <property type="protein sequence ID" value="STQ10484.1"/>
    <property type="molecule type" value="Genomic_DNA"/>
</dbReference>
<dbReference type="GO" id="GO:0016020">
    <property type="term" value="C:membrane"/>
    <property type="evidence" value="ECO:0007669"/>
    <property type="project" value="TreeGrafter"/>
</dbReference>
<evidence type="ECO:0000256" key="4">
    <source>
        <dbReference type="ARBA" id="ARBA00022827"/>
    </source>
</evidence>
<comment type="cofactor">
    <cofactor evidence="1">
        <name>FAD</name>
        <dbReference type="ChEBI" id="CHEBI:57692"/>
    </cofactor>
</comment>
<sequence>MAVGFARVEDFNHPEANNGAGPNPMNIINGVRVNTGMAWLTRKVRQRPNLTIVYGALTDKLIVEENRVKGVQLADGKQCFARQTILSAGAYGSAAILLRSGIGPRHHLESLSIPVVKEAPVGERLRDHAFYWINFAGKAELKGHEHPVVAAQIWTNSSFAKSAREMDIAISPSHLLPADLSPTGVAFSLGLELMHCSSTGYIRLKSRDPHDAPEIALNHLTTEDDMRRMVECFRLARLLADMPPLRQLIEYEISPEPRSGMMNLTFARLWRRGLAPSSTPAPPHRWGPLMTLCRGG</sequence>
<dbReference type="InterPro" id="IPR007867">
    <property type="entry name" value="GMC_OxRtase_C"/>
</dbReference>
<dbReference type="InterPro" id="IPR012132">
    <property type="entry name" value="GMC_OxRdtase"/>
</dbReference>
<dbReference type="Gene3D" id="3.50.50.60">
    <property type="entry name" value="FAD/NAD(P)-binding domain"/>
    <property type="match status" value="1"/>
</dbReference>
<evidence type="ECO:0000259" key="6">
    <source>
        <dbReference type="Pfam" id="PF05199"/>
    </source>
</evidence>
<gene>
    <name evidence="7" type="primary">betA_2</name>
    <name evidence="7" type="ORF">NCTC10005_03230</name>
</gene>
<dbReference type="InterPro" id="IPR036188">
    <property type="entry name" value="FAD/NAD-bd_sf"/>
</dbReference>
<evidence type="ECO:0000256" key="3">
    <source>
        <dbReference type="ARBA" id="ARBA00022630"/>
    </source>
</evidence>
<comment type="similarity">
    <text evidence="2">Belongs to the GMC oxidoreductase family.</text>
</comment>
<evidence type="ECO:0000256" key="1">
    <source>
        <dbReference type="ARBA" id="ARBA00001974"/>
    </source>
</evidence>
<name>A0A377LWD4_ENTCL</name>
<proteinExistence type="inferred from homology"/>
<dbReference type="Pfam" id="PF05199">
    <property type="entry name" value="GMC_oxred_C"/>
    <property type="match status" value="1"/>
</dbReference>
<dbReference type="GO" id="GO:0008812">
    <property type="term" value="F:choline dehydrogenase activity"/>
    <property type="evidence" value="ECO:0007669"/>
    <property type="project" value="UniProtKB-EC"/>
</dbReference>
<dbReference type="Gene3D" id="3.30.560.10">
    <property type="entry name" value="Glucose Oxidase, domain 3"/>
    <property type="match status" value="1"/>
</dbReference>
<dbReference type="Pfam" id="PF00732">
    <property type="entry name" value="GMC_oxred_N"/>
    <property type="match status" value="1"/>
</dbReference>
<evidence type="ECO:0000313" key="7">
    <source>
        <dbReference type="EMBL" id="STQ10484.1"/>
    </source>
</evidence>
<dbReference type="PANTHER" id="PTHR11552:SF147">
    <property type="entry name" value="CHOLINE DEHYDROGENASE, MITOCHONDRIAL"/>
    <property type="match status" value="1"/>
</dbReference>
<dbReference type="SUPFAM" id="SSF54373">
    <property type="entry name" value="FAD-linked reductases, C-terminal domain"/>
    <property type="match status" value="1"/>
</dbReference>
<evidence type="ECO:0000313" key="8">
    <source>
        <dbReference type="Proteomes" id="UP000255106"/>
    </source>
</evidence>
<dbReference type="PANTHER" id="PTHR11552">
    <property type="entry name" value="GLUCOSE-METHANOL-CHOLINE GMC OXIDOREDUCTASE"/>
    <property type="match status" value="1"/>
</dbReference>
<keyword evidence="3" id="KW-0285">Flavoprotein</keyword>
<dbReference type="EC" id="1.1.99.1" evidence="7"/>
<keyword evidence="4" id="KW-0274">FAD</keyword>
<evidence type="ECO:0000259" key="5">
    <source>
        <dbReference type="Pfam" id="PF00732"/>
    </source>
</evidence>
<protein>
    <submittedName>
        <fullName evidence="7">Glucose-methanol-choline oxidoreductase</fullName>
        <ecNumber evidence="7">1.1.99.1</ecNumber>
    </submittedName>
</protein>
<dbReference type="GO" id="GO:0019285">
    <property type="term" value="P:glycine betaine biosynthetic process from choline"/>
    <property type="evidence" value="ECO:0007669"/>
    <property type="project" value="TreeGrafter"/>
</dbReference>
<dbReference type="SUPFAM" id="SSF51905">
    <property type="entry name" value="FAD/NAD(P)-binding domain"/>
    <property type="match status" value="1"/>
</dbReference>
<dbReference type="AlphaFoldDB" id="A0A377LWD4"/>
<feature type="domain" description="Glucose-methanol-choline oxidoreductase N-terminal" evidence="5">
    <location>
        <begin position="16"/>
        <end position="129"/>
    </location>
</feature>
<evidence type="ECO:0000256" key="2">
    <source>
        <dbReference type="ARBA" id="ARBA00010790"/>
    </source>
</evidence>
<accession>A0A377LWD4</accession>
<dbReference type="GO" id="GO:0050660">
    <property type="term" value="F:flavin adenine dinucleotide binding"/>
    <property type="evidence" value="ECO:0007669"/>
    <property type="project" value="InterPro"/>
</dbReference>
<organism evidence="7 8">
    <name type="scientific">Enterobacter cloacae</name>
    <dbReference type="NCBI Taxonomy" id="550"/>
    <lineage>
        <taxon>Bacteria</taxon>
        <taxon>Pseudomonadati</taxon>
        <taxon>Pseudomonadota</taxon>
        <taxon>Gammaproteobacteria</taxon>
        <taxon>Enterobacterales</taxon>
        <taxon>Enterobacteriaceae</taxon>
        <taxon>Enterobacter</taxon>
        <taxon>Enterobacter cloacae complex</taxon>
    </lineage>
</organism>
<dbReference type="InterPro" id="IPR000172">
    <property type="entry name" value="GMC_OxRdtase_N"/>
</dbReference>
<reference evidence="7 8" key="1">
    <citation type="submission" date="2018-06" db="EMBL/GenBank/DDBJ databases">
        <authorList>
            <consortium name="Pathogen Informatics"/>
            <person name="Doyle S."/>
        </authorList>
    </citation>
    <scope>NUCLEOTIDE SEQUENCE [LARGE SCALE GENOMIC DNA]</scope>
    <source>
        <strain evidence="7 8">NCTC10005</strain>
    </source>
</reference>
<feature type="domain" description="Glucose-methanol-choline oxidoreductase C-terminal" evidence="6">
    <location>
        <begin position="198"/>
        <end position="257"/>
    </location>
</feature>